<dbReference type="PANTHER" id="PTHR13504">
    <property type="entry name" value="FIDO DOMAIN-CONTAINING PROTEIN DDB_G0283145"/>
    <property type="match status" value="1"/>
</dbReference>
<evidence type="ECO:0000256" key="3">
    <source>
        <dbReference type="ARBA" id="ARBA00022737"/>
    </source>
</evidence>
<dbReference type="Gene3D" id="1.10.3290.10">
    <property type="entry name" value="Fido-like domain"/>
    <property type="match status" value="1"/>
</dbReference>
<proteinExistence type="predicted"/>
<dbReference type="SUPFAM" id="SSF140931">
    <property type="entry name" value="Fic-like"/>
    <property type="match status" value="1"/>
</dbReference>
<evidence type="ECO:0000256" key="7">
    <source>
        <dbReference type="ARBA" id="ARBA00022989"/>
    </source>
</evidence>
<dbReference type="GO" id="GO:0016020">
    <property type="term" value="C:membrane"/>
    <property type="evidence" value="ECO:0007669"/>
    <property type="project" value="UniProtKB-SubCell"/>
</dbReference>
<keyword evidence="4" id="KW-0547">Nucleotide-binding</keyword>
<dbReference type="PANTHER" id="PTHR13504:SF34">
    <property type="entry name" value="PROTEIN ADENYLYLTRANSFERASE FICD"/>
    <property type="match status" value="1"/>
</dbReference>
<protein>
    <recommendedName>
        <fullName evidence="9">Fido domain-containing protein</fullName>
    </recommendedName>
</protein>
<evidence type="ECO:0000256" key="4">
    <source>
        <dbReference type="ARBA" id="ARBA00022741"/>
    </source>
</evidence>
<sequence length="154" mass="18609">MYSKVSKFLEQSNAIEGVYDADSLVQACYAWEFITKEKELTLNNIKKTHKILMLHQLLRPDERGYFRQRPVYIGGKEATKYYFIKEYMKAWLFSCRLSPEHWKLQHIEYEKIHPFIDGNGRTGRIFMNWQRIKAGLPILVIEESKKQDYYKWFK</sequence>
<keyword evidence="2" id="KW-0812">Transmembrane</keyword>
<dbReference type="PROSITE" id="PS51459">
    <property type="entry name" value="FIDO"/>
    <property type="match status" value="1"/>
</dbReference>
<keyword evidence="5" id="KW-0802">TPR repeat</keyword>
<keyword evidence="6" id="KW-0067">ATP-binding</keyword>
<evidence type="ECO:0000256" key="6">
    <source>
        <dbReference type="ARBA" id="ARBA00022840"/>
    </source>
</evidence>
<dbReference type="GO" id="GO:0005524">
    <property type="term" value="F:ATP binding"/>
    <property type="evidence" value="ECO:0007669"/>
    <property type="project" value="UniProtKB-KW"/>
</dbReference>
<keyword evidence="3" id="KW-0677">Repeat</keyword>
<feature type="domain" description="Fido" evidence="9">
    <location>
        <begin position="40"/>
        <end position="154"/>
    </location>
</feature>
<evidence type="ECO:0000256" key="1">
    <source>
        <dbReference type="ARBA" id="ARBA00004167"/>
    </source>
</evidence>
<name>A0A0F9F738_9ZZZZ</name>
<dbReference type="AlphaFoldDB" id="A0A0F9F738"/>
<dbReference type="Pfam" id="PF02661">
    <property type="entry name" value="Fic"/>
    <property type="match status" value="1"/>
</dbReference>
<gene>
    <name evidence="10" type="ORF">LCGC14_2341170</name>
</gene>
<reference evidence="10" key="1">
    <citation type="journal article" date="2015" name="Nature">
        <title>Complex archaea that bridge the gap between prokaryotes and eukaryotes.</title>
        <authorList>
            <person name="Spang A."/>
            <person name="Saw J.H."/>
            <person name="Jorgensen S.L."/>
            <person name="Zaremba-Niedzwiedzka K."/>
            <person name="Martijn J."/>
            <person name="Lind A.E."/>
            <person name="van Eijk R."/>
            <person name="Schleper C."/>
            <person name="Guy L."/>
            <person name="Ettema T.J."/>
        </authorList>
    </citation>
    <scope>NUCLEOTIDE SEQUENCE</scope>
</reference>
<evidence type="ECO:0000256" key="5">
    <source>
        <dbReference type="ARBA" id="ARBA00022803"/>
    </source>
</evidence>
<evidence type="ECO:0000313" key="10">
    <source>
        <dbReference type="EMBL" id="KKL46877.1"/>
    </source>
</evidence>
<organism evidence="10">
    <name type="scientific">marine sediment metagenome</name>
    <dbReference type="NCBI Taxonomy" id="412755"/>
    <lineage>
        <taxon>unclassified sequences</taxon>
        <taxon>metagenomes</taxon>
        <taxon>ecological metagenomes</taxon>
    </lineage>
</organism>
<comment type="caution">
    <text evidence="10">The sequence shown here is derived from an EMBL/GenBank/DDBJ whole genome shotgun (WGS) entry which is preliminary data.</text>
</comment>
<accession>A0A0F9F738</accession>
<dbReference type="InterPro" id="IPR003812">
    <property type="entry name" value="Fido"/>
</dbReference>
<keyword evidence="7" id="KW-1133">Transmembrane helix</keyword>
<comment type="subcellular location">
    <subcellularLocation>
        <location evidence="1">Membrane</location>
        <topology evidence="1">Single-pass membrane protein</topology>
    </subcellularLocation>
</comment>
<evidence type="ECO:0000256" key="2">
    <source>
        <dbReference type="ARBA" id="ARBA00022692"/>
    </source>
</evidence>
<dbReference type="InterPro" id="IPR040198">
    <property type="entry name" value="Fido_containing"/>
</dbReference>
<keyword evidence="8" id="KW-0472">Membrane</keyword>
<evidence type="ECO:0000256" key="8">
    <source>
        <dbReference type="ARBA" id="ARBA00023136"/>
    </source>
</evidence>
<evidence type="ECO:0000259" key="9">
    <source>
        <dbReference type="PROSITE" id="PS51459"/>
    </source>
</evidence>
<dbReference type="InterPro" id="IPR036597">
    <property type="entry name" value="Fido-like_dom_sf"/>
</dbReference>
<dbReference type="EMBL" id="LAZR01033873">
    <property type="protein sequence ID" value="KKL46877.1"/>
    <property type="molecule type" value="Genomic_DNA"/>
</dbReference>